<evidence type="ECO:0000313" key="7">
    <source>
        <dbReference type="EMBL" id="CAH3039568.1"/>
    </source>
</evidence>
<organism evidence="7 8">
    <name type="scientific">Pocillopora meandrina</name>
    <dbReference type="NCBI Taxonomy" id="46732"/>
    <lineage>
        <taxon>Eukaryota</taxon>
        <taxon>Metazoa</taxon>
        <taxon>Cnidaria</taxon>
        <taxon>Anthozoa</taxon>
        <taxon>Hexacorallia</taxon>
        <taxon>Scleractinia</taxon>
        <taxon>Astrocoeniina</taxon>
        <taxon>Pocilloporidae</taxon>
        <taxon>Pocillopora</taxon>
    </lineage>
</organism>
<dbReference type="EMBL" id="CALNXJ010000005">
    <property type="protein sequence ID" value="CAH3039568.1"/>
    <property type="molecule type" value="Genomic_DNA"/>
</dbReference>
<keyword evidence="8" id="KW-1185">Reference proteome</keyword>
<dbReference type="Proteomes" id="UP001159428">
    <property type="component" value="Unassembled WGS sequence"/>
</dbReference>
<evidence type="ECO:0000256" key="4">
    <source>
        <dbReference type="SAM" id="MobiDB-lite"/>
    </source>
</evidence>
<evidence type="ECO:0000256" key="6">
    <source>
        <dbReference type="SAM" id="SignalP"/>
    </source>
</evidence>
<keyword evidence="5" id="KW-0472">Membrane</keyword>
<gene>
    <name evidence="7" type="ORF">PMEA_00026207</name>
</gene>
<protein>
    <submittedName>
        <fullName evidence="7">Uncharacterized protein</fullName>
    </submittedName>
</protein>
<dbReference type="InterPro" id="IPR001611">
    <property type="entry name" value="Leu-rich_rpt"/>
</dbReference>
<evidence type="ECO:0000256" key="3">
    <source>
        <dbReference type="ARBA" id="ARBA00022737"/>
    </source>
</evidence>
<evidence type="ECO:0000256" key="1">
    <source>
        <dbReference type="ARBA" id="ARBA00022614"/>
    </source>
</evidence>
<feature type="region of interest" description="Disordered" evidence="4">
    <location>
        <begin position="360"/>
        <end position="446"/>
    </location>
</feature>
<keyword evidence="2 6" id="KW-0732">Signal</keyword>
<comment type="caution">
    <text evidence="7">The sequence shown here is derived from an EMBL/GenBank/DDBJ whole genome shotgun (WGS) entry which is preliminary data.</text>
</comment>
<feature type="compositionally biased region" description="Polar residues" evidence="4">
    <location>
        <begin position="417"/>
        <end position="435"/>
    </location>
</feature>
<proteinExistence type="predicted"/>
<sequence>MDLVVAPWCKQLNVICFLLLLQATTTLSLSCPLNCKCDEYRAVLHVDCYNVSSLKTIPSGIPANARILIFSKTQISLIQKNAFQGLPNVTEIEMRHNPLTTIEGNAFQGLKKLRELVLNSNDIKVLYKDSFQGISQIKRIHLSHNNLQTLPKGLFDDTVNLEYLRLDNNKITSISSTLLARHGELSILELKDNQLTEFPLELLKNLTKLSTLLLDGNLFTTIPYEAKEIFDNIAQHQRSTIGLSRNPLLCTQDLKWLQTWIDLHPSVHSVDEVMCQTPVGNWSKVATFNFSLLETNPWPKPGVISEHTTSSTLSLQTTYTSAFIKLAATSSTTSQASTMVTSSIISPATSSATLTTSSVASSNTITPSPSSSSNSASSTTVVTSPPETTETPNTSKETDDVTTISTTQEITEKSIPPKSSDTVTAGSKVDVSTTSIEKESASKGKPLTRNQEVILSASLVSVCMIAIVAVAMYFFRKKVLVRQKAINARLPKMMYDRVNAV</sequence>
<keyword evidence="5" id="KW-1133">Transmembrane helix</keyword>
<name>A0AAU9VYK3_9CNID</name>
<dbReference type="InterPro" id="IPR003591">
    <property type="entry name" value="Leu-rich_rpt_typical-subtyp"/>
</dbReference>
<dbReference type="Pfam" id="PF13855">
    <property type="entry name" value="LRR_8"/>
    <property type="match status" value="1"/>
</dbReference>
<feature type="transmembrane region" description="Helical" evidence="5">
    <location>
        <begin position="453"/>
        <end position="475"/>
    </location>
</feature>
<accession>A0AAU9VYK3</accession>
<evidence type="ECO:0000256" key="5">
    <source>
        <dbReference type="SAM" id="Phobius"/>
    </source>
</evidence>
<dbReference type="AlphaFoldDB" id="A0AAU9VYK3"/>
<dbReference type="PANTHER" id="PTHR24369:SF210">
    <property type="entry name" value="CHAOPTIN-RELATED"/>
    <property type="match status" value="1"/>
</dbReference>
<evidence type="ECO:0000313" key="8">
    <source>
        <dbReference type="Proteomes" id="UP001159428"/>
    </source>
</evidence>
<dbReference type="InterPro" id="IPR032675">
    <property type="entry name" value="LRR_dom_sf"/>
</dbReference>
<dbReference type="GO" id="GO:0005886">
    <property type="term" value="C:plasma membrane"/>
    <property type="evidence" value="ECO:0007669"/>
    <property type="project" value="TreeGrafter"/>
</dbReference>
<reference evidence="7 8" key="1">
    <citation type="submission" date="2022-05" db="EMBL/GenBank/DDBJ databases">
        <authorList>
            <consortium name="Genoscope - CEA"/>
            <person name="William W."/>
        </authorList>
    </citation>
    <scope>NUCLEOTIDE SEQUENCE [LARGE SCALE GENOMIC DNA]</scope>
</reference>
<keyword evidence="1" id="KW-0433">Leucine-rich repeat</keyword>
<dbReference type="PANTHER" id="PTHR24369">
    <property type="entry name" value="ANTIGEN BSP, PUTATIVE-RELATED"/>
    <property type="match status" value="1"/>
</dbReference>
<dbReference type="SMART" id="SM00369">
    <property type="entry name" value="LRR_TYP"/>
    <property type="match status" value="6"/>
</dbReference>
<keyword evidence="3" id="KW-0677">Repeat</keyword>
<dbReference type="PROSITE" id="PS51450">
    <property type="entry name" value="LRR"/>
    <property type="match status" value="1"/>
</dbReference>
<dbReference type="InterPro" id="IPR050541">
    <property type="entry name" value="LRR_TM_domain-containing"/>
</dbReference>
<dbReference type="Gene3D" id="3.80.10.10">
    <property type="entry name" value="Ribonuclease Inhibitor"/>
    <property type="match status" value="2"/>
</dbReference>
<dbReference type="SUPFAM" id="SSF52058">
    <property type="entry name" value="L domain-like"/>
    <property type="match status" value="1"/>
</dbReference>
<feature type="chain" id="PRO_5043505102" evidence="6">
    <location>
        <begin position="29"/>
        <end position="501"/>
    </location>
</feature>
<feature type="signal peptide" evidence="6">
    <location>
        <begin position="1"/>
        <end position="28"/>
    </location>
</feature>
<feature type="compositionally biased region" description="Low complexity" evidence="4">
    <location>
        <begin position="360"/>
        <end position="395"/>
    </location>
</feature>
<keyword evidence="5" id="KW-0812">Transmembrane</keyword>
<evidence type="ECO:0000256" key="2">
    <source>
        <dbReference type="ARBA" id="ARBA00022729"/>
    </source>
</evidence>